<comment type="caution">
    <text evidence="2">The sequence shown here is derived from an EMBL/GenBank/DDBJ whole genome shotgun (WGS) entry which is preliminary data.</text>
</comment>
<dbReference type="EMBL" id="JAVBVO010000004">
    <property type="protein sequence ID" value="MDZ5759927.1"/>
    <property type="molecule type" value="Genomic_DNA"/>
</dbReference>
<evidence type="ECO:0000256" key="1">
    <source>
        <dbReference type="SAM" id="Phobius"/>
    </source>
</evidence>
<dbReference type="Proteomes" id="UP001290462">
    <property type="component" value="Unassembled WGS sequence"/>
</dbReference>
<evidence type="ECO:0000313" key="3">
    <source>
        <dbReference type="Proteomes" id="UP001290462"/>
    </source>
</evidence>
<organism evidence="2 3">
    <name type="scientific">Carnobacterium maltaromaticum</name>
    <name type="common">Carnobacterium piscicola</name>
    <dbReference type="NCBI Taxonomy" id="2751"/>
    <lineage>
        <taxon>Bacteria</taxon>
        <taxon>Bacillati</taxon>
        <taxon>Bacillota</taxon>
        <taxon>Bacilli</taxon>
        <taxon>Lactobacillales</taxon>
        <taxon>Carnobacteriaceae</taxon>
        <taxon>Carnobacterium</taxon>
    </lineage>
</organism>
<feature type="transmembrane region" description="Helical" evidence="1">
    <location>
        <begin position="95"/>
        <end position="116"/>
    </location>
</feature>
<keyword evidence="1" id="KW-0812">Transmembrane</keyword>
<feature type="transmembrane region" description="Helical" evidence="1">
    <location>
        <begin position="215"/>
        <end position="236"/>
    </location>
</feature>
<name>A0AAW9K819_CARML</name>
<gene>
    <name evidence="2" type="ORF">RAK27_14790</name>
</gene>
<protein>
    <submittedName>
        <fullName evidence="2">Uncharacterized protein</fullName>
    </submittedName>
</protein>
<keyword evidence="1" id="KW-1133">Transmembrane helix</keyword>
<reference evidence="2" key="1">
    <citation type="submission" date="2023-08" db="EMBL/GenBank/DDBJ databases">
        <title>Genomic characterization of piscicolin 126 produced by Carnobacterium maltaromaticum CM22 strain isolated from salmon (Salmo salar).</title>
        <authorList>
            <person name="Gonzalez-Gragera E."/>
            <person name="Garcia-Lopez J.D."/>
            <person name="Teso-Perez C."/>
            <person name="Gimenez-Hernandez I."/>
            <person name="Peralta-Sanchez J.M."/>
            <person name="Valdivia E."/>
            <person name="Montalban-Lopez M."/>
            <person name="Martin-Platero A.M."/>
            <person name="Banos A."/>
            <person name="Martinez-Bueno M."/>
        </authorList>
    </citation>
    <scope>NUCLEOTIDE SEQUENCE</scope>
    <source>
        <strain evidence="2">CM22</strain>
    </source>
</reference>
<feature type="transmembrane region" description="Helical" evidence="1">
    <location>
        <begin position="128"/>
        <end position="153"/>
    </location>
</feature>
<dbReference type="RefSeq" id="WP_057000902.1">
    <property type="nucleotide sequence ID" value="NZ_BJOJ01000052.1"/>
</dbReference>
<dbReference type="AlphaFoldDB" id="A0AAW9K819"/>
<proteinExistence type="predicted"/>
<keyword evidence="1" id="KW-0472">Membrane</keyword>
<evidence type="ECO:0000313" key="2">
    <source>
        <dbReference type="EMBL" id="MDZ5759927.1"/>
    </source>
</evidence>
<feature type="transmembrane region" description="Helical" evidence="1">
    <location>
        <begin position="262"/>
        <end position="282"/>
    </location>
</feature>
<accession>A0AAW9K819</accession>
<sequence length="290" mass="33039">MGNIPILSRKEIERGYVVARSLRRKLNDGNWVYVSEGNQLLMLSNEIVSQLDSPQLMTKESLKELIDSGIMVEKSYQRSERVSLVEEPDNNLFKFFSVLIDICGITAFTICIIILFTTELPFENAVNVLFTNPLIFFLIAIPVSIISTALHELMHIIFSGNSKKVSLNIAKAVATVPMTHVWTWSKLGRVTSIISGMSLDAILLLVTLEMLNNRIEFTSIAASILITRIFWQFLIIKKTDINILVSFIADNPFYFEDANLEISIIFKIISFSILLMMIWLWLQPIINQFI</sequence>